<dbReference type="AlphaFoldDB" id="A0A4R7ZYR1"/>
<feature type="region of interest" description="Disordered" evidence="1">
    <location>
        <begin position="192"/>
        <end position="212"/>
    </location>
</feature>
<name>A0A4R7ZYR1_9ACTN</name>
<accession>A0A4R7ZYR1</accession>
<feature type="compositionally biased region" description="Basic and acidic residues" evidence="1">
    <location>
        <begin position="200"/>
        <end position="210"/>
    </location>
</feature>
<sequence length="698" mass="74077">MSYRDELMELLPLLHRQRDVDGVLEAFLQVLGEQADVVAKDLGLLYDDWFIETCADALVPYIGDLLGVRLLYPLGPGAGRMRALVADILDHRRRKGTISGLERLAYDVTGWPTAAVEYFSRLGTTQYLAHQRPDHLQVPDLRRTSDLELIGGPFGTAAHTAEVRRPPAGRFGIGTIGLHVWRLEPQRVSRATARPVADPADGRFTVDPRGLDVPLFNPGSTEPSFDSRTAEQNVPAPLRRRALYDELEALRAGSSEPPRWFGDDPVVEVFADLGNGVEVIPRSELTSADLTGSPTSWPRPAGSIKVAVDPVLGRVAFRADLTPAVVEVTASFASPGRIGAGTYDREDPRTADLLSRATWFRVVSSALAPVAGVRLTTLTDAVDDWNAVPPGAVGAIVVLDNRSYAGDLAIAVPEGSELVVVAAEWPAAEADAPLVLDPSDAIPADRRPHLKGALATRGGAAADVPGELTLDGFLIEGSVKVAPGDLGRLALRSCTLGDLNVEAPTSPETDNGRLVIEVERTIAATVSVPAPGPELQLTKSIVEEIDAPGAPVVLLEVTGLGPVTAQQLDSSDCVLDGSVTVGRRQHGCLRFSYLAGGTTTPRRYRCQPDLALADVTDPAQAAIVRARLSPVFSSTALGDPAYARLDGRSDVALLTGSSAGAAMGVYAELAEPQREANLAAVLEEYLRIGLDAGVVQES</sequence>
<evidence type="ECO:0000313" key="2">
    <source>
        <dbReference type="EMBL" id="TDW22088.1"/>
    </source>
</evidence>
<evidence type="ECO:0000313" key="3">
    <source>
        <dbReference type="Proteomes" id="UP000295447"/>
    </source>
</evidence>
<organism evidence="2 3">
    <name type="scientific">Kribbella kalugense</name>
    <dbReference type="NCBI Taxonomy" id="2512221"/>
    <lineage>
        <taxon>Bacteria</taxon>
        <taxon>Bacillati</taxon>
        <taxon>Actinomycetota</taxon>
        <taxon>Actinomycetes</taxon>
        <taxon>Propionibacteriales</taxon>
        <taxon>Kribbellaceae</taxon>
        <taxon>Kribbella</taxon>
    </lineage>
</organism>
<evidence type="ECO:0008006" key="4">
    <source>
        <dbReference type="Google" id="ProtNLM"/>
    </source>
</evidence>
<protein>
    <recommendedName>
        <fullName evidence="4">Tail protein P2 I</fullName>
    </recommendedName>
</protein>
<evidence type="ECO:0000256" key="1">
    <source>
        <dbReference type="SAM" id="MobiDB-lite"/>
    </source>
</evidence>
<dbReference type="Proteomes" id="UP000295447">
    <property type="component" value="Unassembled WGS sequence"/>
</dbReference>
<dbReference type="RefSeq" id="WP_134115639.1">
    <property type="nucleotide sequence ID" value="NZ_SODF01000001.1"/>
</dbReference>
<keyword evidence="3" id="KW-1185">Reference proteome</keyword>
<gene>
    <name evidence="2" type="ORF">EV650_0920</name>
</gene>
<dbReference type="OrthoDB" id="626916at2"/>
<reference evidence="2 3" key="1">
    <citation type="submission" date="2019-03" db="EMBL/GenBank/DDBJ databases">
        <title>Genomic Encyclopedia of Type Strains, Phase III (KMG-III): the genomes of soil and plant-associated and newly described type strains.</title>
        <authorList>
            <person name="Whitman W."/>
        </authorList>
    </citation>
    <scope>NUCLEOTIDE SEQUENCE [LARGE SCALE GENOMIC DNA]</scope>
    <source>
        <strain evidence="2 3">VKM Ac-2570</strain>
    </source>
</reference>
<dbReference type="EMBL" id="SODF01000001">
    <property type="protein sequence ID" value="TDW22088.1"/>
    <property type="molecule type" value="Genomic_DNA"/>
</dbReference>
<comment type="caution">
    <text evidence="2">The sequence shown here is derived from an EMBL/GenBank/DDBJ whole genome shotgun (WGS) entry which is preliminary data.</text>
</comment>
<proteinExistence type="predicted"/>